<evidence type="ECO:0000313" key="3">
    <source>
        <dbReference type="Proteomes" id="UP000541558"/>
    </source>
</evidence>
<dbReference type="GO" id="GO:0016651">
    <property type="term" value="F:oxidoreductase activity, acting on NAD(P)H"/>
    <property type="evidence" value="ECO:0007669"/>
    <property type="project" value="InterPro"/>
</dbReference>
<dbReference type="InterPro" id="IPR047122">
    <property type="entry name" value="Trans-enoyl_RdTase-like"/>
</dbReference>
<feature type="domain" description="Enoyl reductase (ER)" evidence="1">
    <location>
        <begin position="11"/>
        <end position="343"/>
    </location>
</feature>
<dbReference type="InterPro" id="IPR011032">
    <property type="entry name" value="GroES-like_sf"/>
</dbReference>
<gene>
    <name evidence="2" type="ORF">D9611_002029</name>
</gene>
<evidence type="ECO:0000313" key="2">
    <source>
        <dbReference type="EMBL" id="KAF5342222.1"/>
    </source>
</evidence>
<comment type="caution">
    <text evidence="2">The sequence shown here is derived from an EMBL/GenBank/DDBJ whole genome shotgun (WGS) entry which is preliminary data.</text>
</comment>
<proteinExistence type="predicted"/>
<dbReference type="SMART" id="SM00829">
    <property type="entry name" value="PKS_ER"/>
    <property type="match status" value="1"/>
</dbReference>
<organism evidence="2 3">
    <name type="scientific">Ephemerocybe angulata</name>
    <dbReference type="NCBI Taxonomy" id="980116"/>
    <lineage>
        <taxon>Eukaryota</taxon>
        <taxon>Fungi</taxon>
        <taxon>Dikarya</taxon>
        <taxon>Basidiomycota</taxon>
        <taxon>Agaricomycotina</taxon>
        <taxon>Agaricomycetes</taxon>
        <taxon>Agaricomycetidae</taxon>
        <taxon>Agaricales</taxon>
        <taxon>Agaricineae</taxon>
        <taxon>Psathyrellaceae</taxon>
        <taxon>Ephemerocybe</taxon>
    </lineage>
</organism>
<dbReference type="CDD" id="cd08249">
    <property type="entry name" value="enoyl_reductase_like"/>
    <property type="match status" value="1"/>
</dbReference>
<dbReference type="Pfam" id="PF00107">
    <property type="entry name" value="ADH_zinc_N"/>
    <property type="match status" value="1"/>
</dbReference>
<dbReference type="Proteomes" id="UP000541558">
    <property type="component" value="Unassembled WGS sequence"/>
</dbReference>
<dbReference type="PANTHER" id="PTHR45348">
    <property type="entry name" value="HYPOTHETICAL OXIDOREDUCTASE (EUROFUNG)"/>
    <property type="match status" value="1"/>
</dbReference>
<dbReference type="AlphaFoldDB" id="A0A8H5FMQ9"/>
<protein>
    <recommendedName>
        <fullName evidence="1">Enoyl reductase (ER) domain-containing protein</fullName>
    </recommendedName>
</protein>
<sequence>MATQKALVIPEQFKPFTIASRVPIPSPGKQELLVKVKSAALNPADWKIQRFGVVFTSYPAVSGYDIAGEVLSLGEGVEGFEIGDRVFFASEFNDKVYGGFQQYALADALTAAKIPSPISHDEASTLPASVSAAYVGLYDDIPRGLGLKSFVTSPGAYKGQAIFIVGGSGSVGQATIQLARLSGFSHIITSSSSKHGSYLKSLGATHVLDRSLPPSEIKTAVATLSVPPIDYAFDAIGAGETTLVQALAVLAPKGRVVTVEPGFEYKGDAETLGEKSISNFAALKTVGATPGHMSTLWPVMSSLLESKELLPQRYEVLPGGLEGIVAGLGRLERGEVSGVKLVVHPEETK</sequence>
<dbReference type="SUPFAM" id="SSF50129">
    <property type="entry name" value="GroES-like"/>
    <property type="match status" value="1"/>
</dbReference>
<keyword evidence="3" id="KW-1185">Reference proteome</keyword>
<dbReference type="Pfam" id="PF08240">
    <property type="entry name" value="ADH_N"/>
    <property type="match status" value="1"/>
</dbReference>
<dbReference type="InterPro" id="IPR013154">
    <property type="entry name" value="ADH-like_N"/>
</dbReference>
<dbReference type="PANTHER" id="PTHR45348:SF2">
    <property type="entry name" value="ZINC-TYPE ALCOHOL DEHYDROGENASE-LIKE PROTEIN C2E1P3.01"/>
    <property type="match status" value="1"/>
</dbReference>
<evidence type="ECO:0000259" key="1">
    <source>
        <dbReference type="SMART" id="SM00829"/>
    </source>
</evidence>
<dbReference type="Gene3D" id="3.90.180.10">
    <property type="entry name" value="Medium-chain alcohol dehydrogenases, catalytic domain"/>
    <property type="match status" value="1"/>
</dbReference>
<dbReference type="InterPro" id="IPR013149">
    <property type="entry name" value="ADH-like_C"/>
</dbReference>
<reference evidence="2 3" key="1">
    <citation type="journal article" date="2020" name="ISME J.">
        <title>Uncovering the hidden diversity of litter-decomposition mechanisms in mushroom-forming fungi.</title>
        <authorList>
            <person name="Floudas D."/>
            <person name="Bentzer J."/>
            <person name="Ahren D."/>
            <person name="Johansson T."/>
            <person name="Persson P."/>
            <person name="Tunlid A."/>
        </authorList>
    </citation>
    <scope>NUCLEOTIDE SEQUENCE [LARGE SCALE GENOMIC DNA]</scope>
    <source>
        <strain evidence="2 3">CBS 175.51</strain>
    </source>
</reference>
<dbReference type="Gene3D" id="3.40.50.720">
    <property type="entry name" value="NAD(P)-binding Rossmann-like Domain"/>
    <property type="match status" value="1"/>
</dbReference>
<name>A0A8H5FMQ9_9AGAR</name>
<dbReference type="EMBL" id="JAACJK010000001">
    <property type="protein sequence ID" value="KAF5342222.1"/>
    <property type="molecule type" value="Genomic_DNA"/>
</dbReference>
<accession>A0A8H5FMQ9</accession>
<dbReference type="SUPFAM" id="SSF51735">
    <property type="entry name" value="NAD(P)-binding Rossmann-fold domains"/>
    <property type="match status" value="1"/>
</dbReference>
<dbReference type="InterPro" id="IPR036291">
    <property type="entry name" value="NAD(P)-bd_dom_sf"/>
</dbReference>
<dbReference type="InterPro" id="IPR020843">
    <property type="entry name" value="ER"/>
</dbReference>
<dbReference type="OrthoDB" id="10257049at2759"/>